<dbReference type="Gene3D" id="2.60.40.2030">
    <property type="match status" value="1"/>
</dbReference>
<dbReference type="EMBL" id="FNQC01000017">
    <property type="protein sequence ID" value="SDZ49409.1"/>
    <property type="molecule type" value="Genomic_DNA"/>
</dbReference>
<keyword evidence="3" id="KW-1185">Reference proteome</keyword>
<keyword evidence="1" id="KW-0732">Signal</keyword>
<feature type="signal peptide" evidence="1">
    <location>
        <begin position="1"/>
        <end position="20"/>
    </location>
</feature>
<dbReference type="PROSITE" id="PS51257">
    <property type="entry name" value="PROKAR_LIPOPROTEIN"/>
    <property type="match status" value="1"/>
</dbReference>
<dbReference type="InterPro" id="IPR038081">
    <property type="entry name" value="CalX-like_sf"/>
</dbReference>
<feature type="chain" id="PRO_5045627573" description="Calx-beta domain-containing protein" evidence="1">
    <location>
        <begin position="21"/>
        <end position="160"/>
    </location>
</feature>
<evidence type="ECO:0000313" key="2">
    <source>
        <dbReference type="EMBL" id="SDZ49409.1"/>
    </source>
</evidence>
<reference evidence="2 3" key="1">
    <citation type="submission" date="2016-10" db="EMBL/GenBank/DDBJ databases">
        <authorList>
            <person name="Varghese N."/>
            <person name="Submissions S."/>
        </authorList>
    </citation>
    <scope>NUCLEOTIDE SEQUENCE [LARGE SCALE GENOMIC DNA]</scope>
    <source>
        <strain evidence="2 3">DSM 17997</strain>
    </source>
</reference>
<protein>
    <recommendedName>
        <fullName evidence="4">Calx-beta domain-containing protein</fullName>
    </recommendedName>
</protein>
<evidence type="ECO:0000256" key="1">
    <source>
        <dbReference type="SAM" id="SignalP"/>
    </source>
</evidence>
<dbReference type="Proteomes" id="UP000199663">
    <property type="component" value="Unassembled WGS sequence"/>
</dbReference>
<sequence>MKKILSIFSLVLVFAFSSCIEQNYPLWSGAVVEFQDAVVRGPAAGVTYPRITVANTVGTVNLQVNLVGAHRTSDETITYTVVPEGTTGVSGTDFTVSGTAVIPANSSFATVAVTIPNTGAIGGSVDVLLELVGNANLAPSENHKRVQLRITRPAPPAPGA</sequence>
<organism evidence="2 3">
    <name type="scientific">Rhodonellum ikkaensis</name>
    <dbReference type="NCBI Taxonomy" id="336829"/>
    <lineage>
        <taxon>Bacteria</taxon>
        <taxon>Pseudomonadati</taxon>
        <taxon>Bacteroidota</taxon>
        <taxon>Cytophagia</taxon>
        <taxon>Cytophagales</taxon>
        <taxon>Cytophagaceae</taxon>
        <taxon>Rhodonellum</taxon>
    </lineage>
</organism>
<evidence type="ECO:0000313" key="3">
    <source>
        <dbReference type="Proteomes" id="UP000199663"/>
    </source>
</evidence>
<name>A0A1H3TJ94_9BACT</name>
<proteinExistence type="predicted"/>
<dbReference type="SUPFAM" id="SSF141072">
    <property type="entry name" value="CalX-like"/>
    <property type="match status" value="1"/>
</dbReference>
<accession>A0A1H3TJ94</accession>
<evidence type="ECO:0008006" key="4">
    <source>
        <dbReference type="Google" id="ProtNLM"/>
    </source>
</evidence>
<comment type="caution">
    <text evidence="2">The sequence shown here is derived from an EMBL/GenBank/DDBJ whole genome shotgun (WGS) entry which is preliminary data.</text>
</comment>
<gene>
    <name evidence="2" type="ORF">SAMN05444412_11779</name>
</gene>